<organism evidence="2">
    <name type="scientific">uncultured Phycisphaerae bacterium</name>
    <dbReference type="NCBI Taxonomy" id="904963"/>
    <lineage>
        <taxon>Bacteria</taxon>
        <taxon>Pseudomonadati</taxon>
        <taxon>Planctomycetota</taxon>
        <taxon>Phycisphaerae</taxon>
        <taxon>environmental samples</taxon>
    </lineage>
</organism>
<gene>
    <name evidence="2" type="ORF">AVDCRST_MAG64-743</name>
</gene>
<feature type="compositionally biased region" description="Low complexity" evidence="1">
    <location>
        <begin position="44"/>
        <end position="58"/>
    </location>
</feature>
<sequence>GRGDSGRDGGGCGGRAAGDVLSDAPAGPLHDRRDRGGRRRRVGAARPAGGRLALLPPRLGRHRRPARAARARGRPPVRPAADDRLLVRSGRRSRGGVRPRVRGRPRARRAGRPDRPADEGQVAVAGTGPRQLRRPRPRGARRLARHRRRPRHREPRPRRLRPPLARRRAGRPPRPAARAHARHGQLLLVRLPALRHVRPDRALRPPRQAHPPEEHQLPPRARRREARGRPRLQGVLLPARRGQPGHATGR</sequence>
<dbReference type="AlphaFoldDB" id="A0A6J4NB63"/>
<accession>A0A6J4NB63</accession>
<feature type="region of interest" description="Disordered" evidence="1">
    <location>
        <begin position="202"/>
        <end position="250"/>
    </location>
</feature>
<name>A0A6J4NB63_9BACT</name>
<dbReference type="EC" id="5.3.99.-" evidence="2"/>
<dbReference type="EMBL" id="CADCUQ010000185">
    <property type="protein sequence ID" value="CAA9382669.1"/>
    <property type="molecule type" value="Genomic_DNA"/>
</dbReference>
<keyword evidence="2" id="KW-0413">Isomerase</keyword>
<reference evidence="2" key="1">
    <citation type="submission" date="2020-02" db="EMBL/GenBank/DDBJ databases">
        <authorList>
            <person name="Meier V. D."/>
        </authorList>
    </citation>
    <scope>NUCLEOTIDE SEQUENCE</scope>
    <source>
        <strain evidence="2">AVDCRST_MAG64</strain>
    </source>
</reference>
<feature type="region of interest" description="Disordered" evidence="1">
    <location>
        <begin position="1"/>
        <end position="184"/>
    </location>
</feature>
<protein>
    <submittedName>
        <fullName evidence="2">Inosose isomerase</fullName>
        <ecNumber evidence="2">5.3.99.-</ecNumber>
    </submittedName>
</protein>
<proteinExistence type="predicted"/>
<feature type="compositionally biased region" description="Basic residues" evidence="1">
    <location>
        <begin position="89"/>
        <end position="110"/>
    </location>
</feature>
<feature type="non-terminal residue" evidence="2">
    <location>
        <position position="250"/>
    </location>
</feature>
<evidence type="ECO:0000256" key="1">
    <source>
        <dbReference type="SAM" id="MobiDB-lite"/>
    </source>
</evidence>
<evidence type="ECO:0000313" key="2">
    <source>
        <dbReference type="EMBL" id="CAA9382669.1"/>
    </source>
</evidence>
<feature type="compositionally biased region" description="Basic residues" evidence="1">
    <location>
        <begin position="220"/>
        <end position="230"/>
    </location>
</feature>
<dbReference type="GO" id="GO:0016853">
    <property type="term" value="F:isomerase activity"/>
    <property type="evidence" value="ECO:0007669"/>
    <property type="project" value="UniProtKB-KW"/>
</dbReference>
<feature type="compositionally biased region" description="Basic residues" evidence="1">
    <location>
        <begin position="131"/>
        <end position="183"/>
    </location>
</feature>
<feature type="non-terminal residue" evidence="2">
    <location>
        <position position="1"/>
    </location>
</feature>
<feature type="compositionally biased region" description="Basic residues" evidence="1">
    <location>
        <begin position="59"/>
        <end position="75"/>
    </location>
</feature>